<name>Q4X131_ASPFU</name>
<dbReference type="OMA" id="FPLYVCI"/>
<dbReference type="OrthoDB" id="506498at2759"/>
<dbReference type="RefSeq" id="XP_755472.1">
    <property type="nucleotide sequence ID" value="XM_750379.1"/>
</dbReference>
<dbReference type="AlphaFoldDB" id="Q4X131"/>
<accession>Q4X131</accession>
<dbReference type="HOGENOM" id="CLU_936829_0_0_1"/>
<keyword evidence="3" id="KW-1185">Reference proteome</keyword>
<dbReference type="InterPro" id="IPR029063">
    <property type="entry name" value="SAM-dependent_MTases_sf"/>
</dbReference>
<dbReference type="GeneID" id="3512791"/>
<dbReference type="InParanoid" id="Q4X131"/>
<dbReference type="PANTHER" id="PTHR43591:SF24">
    <property type="entry name" value="2-METHOXY-6-POLYPRENYL-1,4-BENZOQUINOL METHYLASE, MITOCHONDRIAL"/>
    <property type="match status" value="1"/>
</dbReference>
<protein>
    <recommendedName>
        <fullName evidence="4">Methyltransferase type 11 domain-containing protein</fullName>
    </recommendedName>
</protein>
<organism evidence="2 3">
    <name type="scientific">Aspergillus fumigatus (strain ATCC MYA-4609 / CBS 101355 / FGSC A1100 / Af293)</name>
    <name type="common">Neosartorya fumigata</name>
    <dbReference type="NCBI Taxonomy" id="330879"/>
    <lineage>
        <taxon>Eukaryota</taxon>
        <taxon>Fungi</taxon>
        <taxon>Dikarya</taxon>
        <taxon>Ascomycota</taxon>
        <taxon>Pezizomycotina</taxon>
        <taxon>Eurotiomycetes</taxon>
        <taxon>Eurotiomycetidae</taxon>
        <taxon>Eurotiales</taxon>
        <taxon>Aspergillaceae</taxon>
        <taxon>Aspergillus</taxon>
        <taxon>Aspergillus subgen. Fumigati</taxon>
    </lineage>
</organism>
<dbReference type="KEGG" id="afm:AFUA_2G11400"/>
<sequence>MYACHLQICASINRPLSGRSRTPRPPAPSVRQDLRQSTDFSTDSSTSQSTRLWLWRWVLGSRCGYAISRLQGEYGRNQRVAHTEADKFGVRKVIGLDISPHKNPDDMPENLSLQVDDLNCRFTFPSNHFDLVHSSLLATGINRARWPSYLADIRRCALFLKPGGWVQLIEIYFNVQSDNGSITEEHALRRWSRQFMRSYEGTKDLRVGTRLNTLLRDGGFEEIDARMIPLPLSAWSSDPRMQQIGMLNRENVNNLLPSLALYPLTQISGMSQQDFQDLITQARREAETASLKAYFPL</sequence>
<evidence type="ECO:0000313" key="3">
    <source>
        <dbReference type="Proteomes" id="UP000002530"/>
    </source>
</evidence>
<evidence type="ECO:0000256" key="1">
    <source>
        <dbReference type="SAM" id="MobiDB-lite"/>
    </source>
</evidence>
<gene>
    <name evidence="2" type="ORF">AFUA_2G11400</name>
</gene>
<evidence type="ECO:0000313" key="2">
    <source>
        <dbReference type="EMBL" id="EAL93434.1"/>
    </source>
</evidence>
<evidence type="ECO:0008006" key="4">
    <source>
        <dbReference type="Google" id="ProtNLM"/>
    </source>
</evidence>
<feature type="region of interest" description="Disordered" evidence="1">
    <location>
        <begin position="15"/>
        <end position="45"/>
    </location>
</feature>
<dbReference type="SUPFAM" id="SSF53335">
    <property type="entry name" value="S-adenosyl-L-methionine-dependent methyltransferases"/>
    <property type="match status" value="1"/>
</dbReference>
<dbReference type="PANTHER" id="PTHR43591">
    <property type="entry name" value="METHYLTRANSFERASE"/>
    <property type="match status" value="1"/>
</dbReference>
<comment type="caution">
    <text evidence="2">The sequence shown here is derived from an EMBL/GenBank/DDBJ whole genome shotgun (WGS) entry which is preliminary data.</text>
</comment>
<dbReference type="VEuPathDB" id="FungiDB:Afu2g11400"/>
<reference evidence="2 3" key="1">
    <citation type="journal article" date="2005" name="Nature">
        <title>Genomic sequence of the pathogenic and allergenic filamentous fungus Aspergillus fumigatus.</title>
        <authorList>
            <person name="Nierman W.C."/>
            <person name="Pain A."/>
            <person name="Anderson M.J."/>
            <person name="Wortman J.R."/>
            <person name="Kim H.S."/>
            <person name="Arroyo J."/>
            <person name="Berriman M."/>
            <person name="Abe K."/>
            <person name="Archer D.B."/>
            <person name="Bermejo C."/>
            <person name="Bennett J."/>
            <person name="Bowyer P."/>
            <person name="Chen D."/>
            <person name="Collins M."/>
            <person name="Coulsen R."/>
            <person name="Davies R."/>
            <person name="Dyer P.S."/>
            <person name="Farman M."/>
            <person name="Fedorova N."/>
            <person name="Fedorova N."/>
            <person name="Feldblyum T.V."/>
            <person name="Fischer R."/>
            <person name="Fosker N."/>
            <person name="Fraser A."/>
            <person name="Garcia J.L."/>
            <person name="Garcia M.J."/>
            <person name="Goble A."/>
            <person name="Goldman G.H."/>
            <person name="Gomi K."/>
            <person name="Griffith-Jones S."/>
            <person name="Gwilliam R."/>
            <person name="Haas B."/>
            <person name="Haas H."/>
            <person name="Harris D."/>
            <person name="Horiuchi H."/>
            <person name="Huang J."/>
            <person name="Humphray S."/>
            <person name="Jimenez J."/>
            <person name="Keller N."/>
            <person name="Khouri H."/>
            <person name="Kitamoto K."/>
            <person name="Kobayashi T."/>
            <person name="Konzack S."/>
            <person name="Kulkarni R."/>
            <person name="Kumagai T."/>
            <person name="Lafon A."/>
            <person name="Latge J.P."/>
            <person name="Li W."/>
            <person name="Lord A."/>
            <person name="Lu C."/>
            <person name="Majoros W.H."/>
            <person name="May G.S."/>
            <person name="Miller B.L."/>
            <person name="Mohamoud Y."/>
            <person name="Molina M."/>
            <person name="Monod M."/>
            <person name="Mouyna I."/>
            <person name="Mulligan S."/>
            <person name="Murphy L."/>
            <person name="O'Neil S."/>
            <person name="Paulsen I."/>
            <person name="Penalva M.A."/>
            <person name="Pertea M."/>
            <person name="Price C."/>
            <person name="Pritchard B.L."/>
            <person name="Quail M.A."/>
            <person name="Rabbinowitsch E."/>
            <person name="Rawlins N."/>
            <person name="Rajandream M.A."/>
            <person name="Reichard U."/>
            <person name="Renauld H."/>
            <person name="Robson G.D."/>
            <person name="Rodriguez de Cordoba S."/>
            <person name="Rodriguez-Pena J.M."/>
            <person name="Ronning C.M."/>
            <person name="Rutter S."/>
            <person name="Salzberg S.L."/>
            <person name="Sanchez M."/>
            <person name="Sanchez-Ferrero J.C."/>
            <person name="Saunders D."/>
            <person name="Seeger K."/>
            <person name="Squares R."/>
            <person name="Squares S."/>
            <person name="Takeuchi M."/>
            <person name="Tekaia F."/>
            <person name="Turner G."/>
            <person name="Vazquez de Aldana C.R."/>
            <person name="Weidman J."/>
            <person name="White O."/>
            <person name="Woodward J."/>
            <person name="Yu J.H."/>
            <person name="Fraser C."/>
            <person name="Galagan J.E."/>
            <person name="Asai K."/>
            <person name="Machida M."/>
            <person name="Hall N."/>
            <person name="Barrell B."/>
            <person name="Denning D.W."/>
        </authorList>
    </citation>
    <scope>NUCLEOTIDE SEQUENCE [LARGE SCALE GENOMIC DNA]</scope>
    <source>
        <strain evidence="2 3">Af293</strain>
    </source>
</reference>
<dbReference type="Proteomes" id="UP000002530">
    <property type="component" value="Unassembled WGS sequence"/>
</dbReference>
<dbReference type="Gene3D" id="3.40.50.150">
    <property type="entry name" value="Vaccinia Virus protein VP39"/>
    <property type="match status" value="1"/>
</dbReference>
<dbReference type="EMBL" id="AAHF01000001">
    <property type="protein sequence ID" value="EAL93434.1"/>
    <property type="molecule type" value="Genomic_DNA"/>
</dbReference>
<proteinExistence type="predicted"/>
<dbReference type="GO" id="GO:0008168">
    <property type="term" value="F:methyltransferase activity"/>
    <property type="evidence" value="ECO:0000318"/>
    <property type="project" value="GO_Central"/>
</dbReference>